<dbReference type="InterPro" id="IPR005399">
    <property type="entry name" value="K_chnl_volt-dep_bsu_KCNAB-rel"/>
</dbReference>
<dbReference type="Proteomes" id="UP000189580">
    <property type="component" value="Chromosome a"/>
</dbReference>
<accession>A0A167CZ33</accession>
<dbReference type="GO" id="GO:0016491">
    <property type="term" value="F:oxidoreductase activity"/>
    <property type="evidence" value="ECO:0007669"/>
    <property type="project" value="UniProtKB-KW"/>
</dbReference>
<evidence type="ECO:0000313" key="5">
    <source>
        <dbReference type="EMBL" id="ANB12280.1"/>
    </source>
</evidence>
<dbReference type="Pfam" id="PF00248">
    <property type="entry name" value="Aldo_ket_red"/>
    <property type="match status" value="1"/>
</dbReference>
<dbReference type="RefSeq" id="XP_018734757.1">
    <property type="nucleotide sequence ID" value="XM_018882423.1"/>
</dbReference>
<evidence type="ECO:0000256" key="2">
    <source>
        <dbReference type="ARBA" id="ARBA00022857"/>
    </source>
</evidence>
<gene>
    <name evidence="5" type="ORF">AWJ20_529</name>
</gene>
<dbReference type="InterPro" id="IPR023210">
    <property type="entry name" value="NADP_OxRdtase_dom"/>
</dbReference>
<comment type="similarity">
    <text evidence="1">Belongs to the shaker potassium channel beta subunit family.</text>
</comment>
<organism evidence="5 6">
    <name type="scientific">Sugiyamaella lignohabitans</name>
    <dbReference type="NCBI Taxonomy" id="796027"/>
    <lineage>
        <taxon>Eukaryota</taxon>
        <taxon>Fungi</taxon>
        <taxon>Dikarya</taxon>
        <taxon>Ascomycota</taxon>
        <taxon>Saccharomycotina</taxon>
        <taxon>Dipodascomycetes</taxon>
        <taxon>Dipodascales</taxon>
        <taxon>Trichomonascaceae</taxon>
        <taxon>Sugiyamaella</taxon>
    </lineage>
</organism>
<dbReference type="EMBL" id="CP014501">
    <property type="protein sequence ID" value="ANB12280.1"/>
    <property type="molecule type" value="Genomic_DNA"/>
</dbReference>
<dbReference type="KEGG" id="slb:AWJ20_529"/>
<dbReference type="OrthoDB" id="48988at2759"/>
<dbReference type="PANTHER" id="PTHR43150:SF2">
    <property type="entry name" value="HYPERKINETIC, ISOFORM M"/>
    <property type="match status" value="1"/>
</dbReference>
<dbReference type="PANTHER" id="PTHR43150">
    <property type="entry name" value="HYPERKINETIC, ISOFORM M"/>
    <property type="match status" value="1"/>
</dbReference>
<dbReference type="SUPFAM" id="SSF51430">
    <property type="entry name" value="NAD(P)-linked oxidoreductase"/>
    <property type="match status" value="1"/>
</dbReference>
<keyword evidence="6" id="KW-1185">Reference proteome</keyword>
<dbReference type="AlphaFoldDB" id="A0A167CZ33"/>
<sequence length="348" mass="38775">MSVIPKSEYRFLGPTGLRVSSISLGGWITYGEGKQVEDEKTLAIFDKAFKLGINYFDTAEAYGAGACEVSFGKVIKKLGWKRTDYVISTKLFWGGEGVNDRGLSRKHIIEGLDAALARLQHDYVDIVFAHRPDPYTPIEEVVRAFTQVINDGKAHYWGTSMWNAYEIEAAQHAATKYGLIAPVVEQPIYNLIDREFFEKELAPIFKTYNYGTTVFSPLATGLLTGKYATGIPKGSRYDADNLGKDGSLPGIFKQRFEEEEGKKNFIKINKFADIAKDLEVEPAQLALAFLLTNKNVSTLITGASRPEQLEANLKAYDVLPKLTPDVIAKIEEVFDNKPEPRPDFGRLG</sequence>
<dbReference type="Gene3D" id="3.20.20.100">
    <property type="entry name" value="NADP-dependent oxidoreductase domain"/>
    <property type="match status" value="1"/>
</dbReference>
<evidence type="ECO:0000313" key="6">
    <source>
        <dbReference type="Proteomes" id="UP000189580"/>
    </source>
</evidence>
<dbReference type="InterPro" id="IPR036812">
    <property type="entry name" value="NAD(P)_OxRdtase_dom_sf"/>
</dbReference>
<protein>
    <submittedName>
        <fullName evidence="5">Aldo-keto reductase superfamily protein</fullName>
    </submittedName>
</protein>
<keyword evidence="3" id="KW-0560">Oxidoreductase</keyword>
<evidence type="ECO:0000259" key="4">
    <source>
        <dbReference type="Pfam" id="PF00248"/>
    </source>
</evidence>
<name>A0A167CZ33_9ASCO</name>
<feature type="domain" description="NADP-dependent oxidoreductase" evidence="4">
    <location>
        <begin position="22"/>
        <end position="333"/>
    </location>
</feature>
<evidence type="ECO:0000256" key="3">
    <source>
        <dbReference type="ARBA" id="ARBA00023002"/>
    </source>
</evidence>
<reference evidence="5 6" key="1">
    <citation type="submission" date="2016-02" db="EMBL/GenBank/DDBJ databases">
        <title>Complete genome sequence and transcriptome regulation of the pentose utilising yeast Sugiyamaella lignohabitans.</title>
        <authorList>
            <person name="Bellasio M."/>
            <person name="Peymann A."/>
            <person name="Valli M."/>
            <person name="Sipitzky M."/>
            <person name="Graf A."/>
            <person name="Sauer M."/>
            <person name="Marx H."/>
            <person name="Mattanovich D."/>
        </authorList>
    </citation>
    <scope>NUCLEOTIDE SEQUENCE [LARGE SCALE GENOMIC DNA]</scope>
    <source>
        <strain evidence="5 6">CBS 10342</strain>
    </source>
</reference>
<proteinExistence type="inferred from homology"/>
<evidence type="ECO:0000256" key="1">
    <source>
        <dbReference type="ARBA" id="ARBA00006515"/>
    </source>
</evidence>
<keyword evidence="2" id="KW-0521">NADP</keyword>
<dbReference type="GeneID" id="30037515"/>